<accession>A0A4R2FBU7</accession>
<dbReference type="InterPro" id="IPR007387">
    <property type="entry name" value="TRAP_DctQ"/>
</dbReference>
<gene>
    <name evidence="11" type="ORF">EDC91_10924</name>
</gene>
<keyword evidence="7 9" id="KW-0472">Membrane</keyword>
<evidence type="ECO:0000256" key="4">
    <source>
        <dbReference type="ARBA" id="ARBA00022519"/>
    </source>
</evidence>
<evidence type="ECO:0000313" key="11">
    <source>
        <dbReference type="EMBL" id="TCN85373.1"/>
    </source>
</evidence>
<sequence length="218" mass="24898">MLSRIFAYFEEGFLNVLISAMTILVFVEVIARFFFNVGFLWMQELTLTIAGWFVLFGMSYGVKVGAHIGVDAFVKNLPQKTRKYTALVAVAICLVYCSLFLIGSWDYLKQMYTTGVPMEDISFPHAWMAGLDADKVWDTWRIDVEDPRVPLWMSQSILLFGFAMLTWRFIELFIAIIRNQSLGFSFHDEAKESMQLADDAVDNGNAPDHNHSDPQVKP</sequence>
<dbReference type="PANTHER" id="PTHR35011">
    <property type="entry name" value="2,3-DIKETO-L-GULONATE TRAP TRANSPORTER SMALL PERMEASE PROTEIN YIAM"/>
    <property type="match status" value="1"/>
</dbReference>
<organism evidence="11 12">
    <name type="scientific">Shewanella fodinae</name>
    <dbReference type="NCBI Taxonomy" id="552357"/>
    <lineage>
        <taxon>Bacteria</taxon>
        <taxon>Pseudomonadati</taxon>
        <taxon>Pseudomonadota</taxon>
        <taxon>Gammaproteobacteria</taxon>
        <taxon>Alteromonadales</taxon>
        <taxon>Shewanellaceae</taxon>
        <taxon>Shewanella</taxon>
    </lineage>
</organism>
<dbReference type="EMBL" id="SLWF01000009">
    <property type="protein sequence ID" value="TCN85373.1"/>
    <property type="molecule type" value="Genomic_DNA"/>
</dbReference>
<feature type="domain" description="Tripartite ATP-independent periplasmic transporters DctQ component" evidence="10">
    <location>
        <begin position="21"/>
        <end position="178"/>
    </location>
</feature>
<keyword evidence="5 9" id="KW-0812">Transmembrane</keyword>
<evidence type="ECO:0000256" key="8">
    <source>
        <dbReference type="ARBA" id="ARBA00038436"/>
    </source>
</evidence>
<comment type="function">
    <text evidence="9">Part of the tripartite ATP-independent periplasmic (TRAP) transport system.</text>
</comment>
<feature type="transmembrane region" description="Helical" evidence="9">
    <location>
        <begin position="86"/>
        <end position="108"/>
    </location>
</feature>
<comment type="caution">
    <text evidence="11">The sequence shown here is derived from an EMBL/GenBank/DDBJ whole genome shotgun (WGS) entry which is preliminary data.</text>
</comment>
<comment type="subcellular location">
    <subcellularLocation>
        <location evidence="1 9">Cell inner membrane</location>
        <topology evidence="1 9">Multi-pass membrane protein</topology>
    </subcellularLocation>
</comment>
<dbReference type="GO" id="GO:0022857">
    <property type="term" value="F:transmembrane transporter activity"/>
    <property type="evidence" value="ECO:0007669"/>
    <property type="project" value="UniProtKB-UniRule"/>
</dbReference>
<evidence type="ECO:0000256" key="3">
    <source>
        <dbReference type="ARBA" id="ARBA00022475"/>
    </source>
</evidence>
<evidence type="ECO:0000256" key="6">
    <source>
        <dbReference type="ARBA" id="ARBA00022989"/>
    </source>
</evidence>
<dbReference type="GO" id="GO:0015740">
    <property type="term" value="P:C4-dicarboxylate transport"/>
    <property type="evidence" value="ECO:0007669"/>
    <property type="project" value="TreeGrafter"/>
</dbReference>
<evidence type="ECO:0000313" key="12">
    <source>
        <dbReference type="Proteomes" id="UP000294832"/>
    </source>
</evidence>
<dbReference type="AlphaFoldDB" id="A0A4R2FBU7"/>
<keyword evidence="3" id="KW-1003">Cell membrane</keyword>
<dbReference type="Pfam" id="PF04290">
    <property type="entry name" value="DctQ"/>
    <property type="match status" value="1"/>
</dbReference>
<keyword evidence="6 9" id="KW-1133">Transmembrane helix</keyword>
<evidence type="ECO:0000256" key="1">
    <source>
        <dbReference type="ARBA" id="ARBA00004429"/>
    </source>
</evidence>
<dbReference type="PANTHER" id="PTHR35011:SF2">
    <property type="entry name" value="2,3-DIKETO-L-GULONATE TRAP TRANSPORTER SMALL PERMEASE PROTEIN YIAM"/>
    <property type="match status" value="1"/>
</dbReference>
<comment type="subunit">
    <text evidence="9">The complex comprises the extracytoplasmic solute receptor protein and the two transmembrane proteins.</text>
</comment>
<evidence type="ECO:0000256" key="5">
    <source>
        <dbReference type="ARBA" id="ARBA00022692"/>
    </source>
</evidence>
<feature type="transmembrane region" description="Helical" evidence="9">
    <location>
        <begin position="47"/>
        <end position="74"/>
    </location>
</feature>
<evidence type="ECO:0000256" key="7">
    <source>
        <dbReference type="ARBA" id="ARBA00023136"/>
    </source>
</evidence>
<dbReference type="GO" id="GO:0005886">
    <property type="term" value="C:plasma membrane"/>
    <property type="evidence" value="ECO:0007669"/>
    <property type="project" value="UniProtKB-SubCell"/>
</dbReference>
<keyword evidence="2 9" id="KW-0813">Transport</keyword>
<dbReference type="RefSeq" id="WP_133038649.1">
    <property type="nucleotide sequence ID" value="NZ_SLWF01000009.1"/>
</dbReference>
<evidence type="ECO:0000259" key="10">
    <source>
        <dbReference type="Pfam" id="PF04290"/>
    </source>
</evidence>
<protein>
    <recommendedName>
        <fullName evidence="9">TRAP transporter small permease protein</fullName>
    </recommendedName>
</protein>
<keyword evidence="12" id="KW-1185">Reference proteome</keyword>
<proteinExistence type="inferred from homology"/>
<dbReference type="OrthoDB" id="9791324at2"/>
<dbReference type="Proteomes" id="UP000294832">
    <property type="component" value="Unassembled WGS sequence"/>
</dbReference>
<feature type="transmembrane region" description="Helical" evidence="9">
    <location>
        <begin position="12"/>
        <end position="35"/>
    </location>
</feature>
<reference evidence="11 12" key="1">
    <citation type="submission" date="2019-03" db="EMBL/GenBank/DDBJ databases">
        <title>Freshwater and sediment microbial communities from various areas in North America, analyzing microbe dynamics in response to fracking.</title>
        <authorList>
            <person name="Lamendella R."/>
        </authorList>
    </citation>
    <scope>NUCLEOTIDE SEQUENCE [LARGE SCALE GENOMIC DNA]</scope>
    <source>
        <strain evidence="11 12">74A</strain>
    </source>
</reference>
<keyword evidence="4 9" id="KW-0997">Cell inner membrane</keyword>
<evidence type="ECO:0000256" key="9">
    <source>
        <dbReference type="RuleBase" id="RU369079"/>
    </source>
</evidence>
<evidence type="ECO:0000256" key="2">
    <source>
        <dbReference type="ARBA" id="ARBA00022448"/>
    </source>
</evidence>
<dbReference type="InterPro" id="IPR055348">
    <property type="entry name" value="DctQ"/>
</dbReference>
<name>A0A4R2FBU7_9GAMM</name>
<feature type="transmembrane region" description="Helical" evidence="9">
    <location>
        <begin position="157"/>
        <end position="177"/>
    </location>
</feature>
<comment type="similarity">
    <text evidence="8 9">Belongs to the TRAP transporter small permease family.</text>
</comment>